<evidence type="ECO:0000256" key="9">
    <source>
        <dbReference type="PIRSR" id="PIRSR000349-1"/>
    </source>
</evidence>
<evidence type="ECO:0000259" key="11">
    <source>
        <dbReference type="Pfam" id="PF00081"/>
    </source>
</evidence>
<feature type="binding site" evidence="9">
    <location>
        <position position="121"/>
    </location>
    <ligand>
        <name>Mn(2+)</name>
        <dbReference type="ChEBI" id="CHEBI:29035"/>
    </ligand>
</feature>
<dbReference type="PIRSF" id="PIRSF000349">
    <property type="entry name" value="SODismutase"/>
    <property type="match status" value="1"/>
</dbReference>
<feature type="binding site" evidence="9">
    <location>
        <position position="206"/>
    </location>
    <ligand>
        <name>Mn(2+)</name>
        <dbReference type="ChEBI" id="CHEBI:29035"/>
    </ligand>
</feature>
<dbReference type="PANTHER" id="PTHR42769">
    <property type="entry name" value="SUPEROXIDE DISMUTASE"/>
    <property type="match status" value="1"/>
</dbReference>
<dbReference type="PRINTS" id="PR01703">
    <property type="entry name" value="MNSODISMTASE"/>
</dbReference>
<comment type="similarity">
    <text evidence="3">Belongs to the Rieske iron-sulfur protein family.</text>
</comment>
<feature type="binding site" evidence="9">
    <location>
        <position position="70"/>
    </location>
    <ligand>
        <name>Mn(2+)</name>
        <dbReference type="ChEBI" id="CHEBI:29035"/>
    </ligand>
</feature>
<sequence length="238" mass="26888" precursor="true">MHTQSARLNRRRFLQTTAAAAALVGAAMAGWTPLVMAQGQQKKEAFPMQPLPYPENALEPTISARTVSFHYGKHTKKYYDTTNEMVAGGKYAGMPLEEVVRAAHQEKNKKLFNNAAQAWNHTFYWNQFKPGGREFSGRAADAIKSSFGGYEEFRDKFVKEAEGQFGSGYAWLVDNKGKLEIVTTPNAVNPLVQQQKPLLTVDVWEHAYYLDYQNKRGEHVKTVLDKLINWQVVAQNMA</sequence>
<dbReference type="InterPro" id="IPR001189">
    <property type="entry name" value="Mn/Fe_SOD"/>
</dbReference>
<dbReference type="Proteomes" id="UP000007844">
    <property type="component" value="Chromosome"/>
</dbReference>
<evidence type="ECO:0000256" key="10">
    <source>
        <dbReference type="RuleBase" id="RU000414"/>
    </source>
</evidence>
<feature type="domain" description="Manganese/iron superoxide dismutase C-terminal" evidence="12">
    <location>
        <begin position="137"/>
        <end position="235"/>
    </location>
</feature>
<comment type="similarity">
    <text evidence="2 10">Belongs to the iron/manganese superoxide dismutase family.</text>
</comment>
<dbReference type="InterPro" id="IPR006311">
    <property type="entry name" value="TAT_signal"/>
</dbReference>
<dbReference type="PROSITE" id="PS51318">
    <property type="entry name" value="TAT"/>
    <property type="match status" value="1"/>
</dbReference>
<dbReference type="InterPro" id="IPR036324">
    <property type="entry name" value="Mn/Fe_SOD_N_sf"/>
</dbReference>
<dbReference type="HOGENOM" id="CLU_031625_0_0_7"/>
<dbReference type="Pfam" id="PF02777">
    <property type="entry name" value="Sod_Fe_C"/>
    <property type="match status" value="1"/>
</dbReference>
<evidence type="ECO:0000256" key="5">
    <source>
        <dbReference type="ARBA" id="ARBA00012682"/>
    </source>
</evidence>
<dbReference type="GO" id="GO:0051536">
    <property type="term" value="F:iron-sulfur cluster binding"/>
    <property type="evidence" value="ECO:0007669"/>
    <property type="project" value="UniProtKB-KW"/>
</dbReference>
<dbReference type="NCBIfam" id="TIGR01409">
    <property type="entry name" value="TAT_signal_seq"/>
    <property type="match status" value="1"/>
</dbReference>
<name>F3YWZ8_DESAF</name>
<dbReference type="PROSITE" id="PS00088">
    <property type="entry name" value="SOD_MN"/>
    <property type="match status" value="1"/>
</dbReference>
<keyword evidence="15" id="KW-1185">Reference proteome</keyword>
<comment type="subunit">
    <text evidence="4">Heterodimer of a large and a small subunit.</text>
</comment>
<evidence type="ECO:0000313" key="15">
    <source>
        <dbReference type="Proteomes" id="UP000007844"/>
    </source>
</evidence>
<evidence type="ECO:0000313" key="14">
    <source>
        <dbReference type="EMBL" id="EGJ49386.1"/>
    </source>
</evidence>
<feature type="domain" description="Ubiquitinol-cytochrome C reductase Fe-S subunit TAT signal" evidence="13">
    <location>
        <begin position="2"/>
        <end position="31"/>
    </location>
</feature>
<keyword evidence="6 9" id="KW-0479">Metal-binding</keyword>
<dbReference type="InterPro" id="IPR036314">
    <property type="entry name" value="SOD_C_sf"/>
</dbReference>
<dbReference type="EMBL" id="CP003221">
    <property type="protein sequence ID" value="EGJ49386.1"/>
    <property type="molecule type" value="Genomic_DNA"/>
</dbReference>
<feature type="domain" description="Manganese/iron superoxide dismutase N-terminal" evidence="11">
    <location>
        <begin position="46"/>
        <end position="128"/>
    </location>
</feature>
<evidence type="ECO:0000256" key="4">
    <source>
        <dbReference type="ARBA" id="ARBA00011771"/>
    </source>
</evidence>
<dbReference type="InterPro" id="IPR019470">
    <property type="entry name" value="Ubiq_cytC_Rdtase_Fe-S_su_TAT"/>
</dbReference>
<dbReference type="KEGG" id="daf:Desaf_1043"/>
<evidence type="ECO:0000259" key="12">
    <source>
        <dbReference type="Pfam" id="PF02777"/>
    </source>
</evidence>
<comment type="catalytic activity">
    <reaction evidence="10">
        <text>2 superoxide + 2 H(+) = H2O2 + O2</text>
        <dbReference type="Rhea" id="RHEA:20696"/>
        <dbReference type="ChEBI" id="CHEBI:15378"/>
        <dbReference type="ChEBI" id="CHEBI:15379"/>
        <dbReference type="ChEBI" id="CHEBI:16240"/>
        <dbReference type="ChEBI" id="CHEBI:18421"/>
        <dbReference type="EC" id="1.15.1.1"/>
    </reaction>
</comment>
<dbReference type="RefSeq" id="WP_014259200.1">
    <property type="nucleotide sequence ID" value="NC_016629.1"/>
</dbReference>
<evidence type="ECO:0000259" key="13">
    <source>
        <dbReference type="Pfam" id="PF10399"/>
    </source>
</evidence>
<dbReference type="SUPFAM" id="SSF46609">
    <property type="entry name" value="Fe,Mn superoxide dismutase (SOD), N-terminal domain"/>
    <property type="match status" value="1"/>
</dbReference>
<accession>F3YWZ8</accession>
<dbReference type="SUPFAM" id="SSF54719">
    <property type="entry name" value="Fe,Mn superoxide dismutase (SOD), C-terminal domain"/>
    <property type="match status" value="1"/>
</dbReference>
<dbReference type="InterPro" id="IPR019546">
    <property type="entry name" value="TAT_signal_bac_arc"/>
</dbReference>
<dbReference type="Pfam" id="PF00081">
    <property type="entry name" value="Sod_Fe_N"/>
    <property type="match status" value="1"/>
</dbReference>
<proteinExistence type="inferred from homology"/>
<dbReference type="GO" id="GO:0004784">
    <property type="term" value="F:superoxide dismutase activity"/>
    <property type="evidence" value="ECO:0007669"/>
    <property type="project" value="UniProtKB-EC"/>
</dbReference>
<dbReference type="eggNOG" id="COG0605">
    <property type="taxonomic scope" value="Bacteria"/>
</dbReference>
<dbReference type="InterPro" id="IPR019833">
    <property type="entry name" value="Mn/Fe_SOD_BS"/>
</dbReference>
<dbReference type="PANTHER" id="PTHR42769:SF3">
    <property type="entry name" value="SUPEROXIDE DISMUTASE [FE] 2, CHLOROPLASTIC"/>
    <property type="match status" value="1"/>
</dbReference>
<organism evidence="14 15">
    <name type="scientific">Desulfocurvibacter africanus subsp. africanus str. Walvis Bay</name>
    <dbReference type="NCBI Taxonomy" id="690850"/>
    <lineage>
        <taxon>Bacteria</taxon>
        <taxon>Pseudomonadati</taxon>
        <taxon>Thermodesulfobacteriota</taxon>
        <taxon>Desulfovibrionia</taxon>
        <taxon>Desulfovibrionales</taxon>
        <taxon>Desulfovibrionaceae</taxon>
        <taxon>Desulfocurvibacter</taxon>
    </lineage>
</organism>
<evidence type="ECO:0000256" key="6">
    <source>
        <dbReference type="ARBA" id="ARBA00022723"/>
    </source>
</evidence>
<keyword evidence="8" id="KW-0411">Iron-sulfur</keyword>
<dbReference type="GO" id="GO:0008121">
    <property type="term" value="F:quinol-cytochrome-c reductase activity"/>
    <property type="evidence" value="ECO:0007669"/>
    <property type="project" value="InterPro"/>
</dbReference>
<evidence type="ECO:0000256" key="3">
    <source>
        <dbReference type="ARBA" id="ARBA00010651"/>
    </source>
</evidence>
<keyword evidence="8" id="KW-0408">Iron</keyword>
<reference evidence="14 15" key="1">
    <citation type="journal article" date="2011" name="J. Bacteriol.">
        <title>Genome sequence of the mercury-methylating and pleomorphic Desulfovibrio africanus Strain Walvis Bay.</title>
        <authorList>
            <person name="Brown S.D."/>
            <person name="Wall J.D."/>
            <person name="Kucken A.M."/>
            <person name="Gilmour C.C."/>
            <person name="Podar M."/>
            <person name="Brandt C.C."/>
            <person name="Teshima H."/>
            <person name="Detter J.C."/>
            <person name="Han C.S."/>
            <person name="Land M.L."/>
            <person name="Lucas S."/>
            <person name="Han J."/>
            <person name="Pennacchio L."/>
            <person name="Nolan M."/>
            <person name="Pitluck S."/>
            <person name="Woyke T."/>
            <person name="Goodwin L."/>
            <person name="Palumbo A.V."/>
            <person name="Elias D.A."/>
        </authorList>
    </citation>
    <scope>NUCLEOTIDE SEQUENCE [LARGE SCALE GENOMIC DNA]</scope>
    <source>
        <strain evidence="14 15">Walvis Bay</strain>
    </source>
</reference>
<evidence type="ECO:0000256" key="2">
    <source>
        <dbReference type="ARBA" id="ARBA00008714"/>
    </source>
</evidence>
<dbReference type="STRING" id="690850.Desaf_1043"/>
<dbReference type="Gene3D" id="1.10.287.990">
    <property type="entry name" value="Fe,Mn superoxide dismutase (SOD) domain"/>
    <property type="match status" value="1"/>
</dbReference>
<dbReference type="GO" id="GO:0046872">
    <property type="term" value="F:metal ion binding"/>
    <property type="evidence" value="ECO:0007669"/>
    <property type="project" value="UniProtKB-KW"/>
</dbReference>
<dbReference type="Gene3D" id="3.55.40.20">
    <property type="entry name" value="Iron/manganese superoxide dismutase, C-terminal domain"/>
    <property type="match status" value="1"/>
</dbReference>
<keyword evidence="7 10" id="KW-0560">Oxidoreductase</keyword>
<comment type="function">
    <text evidence="10">Destroys radicals which are normally produced within the cells and which are toxic to biological systems.</text>
</comment>
<dbReference type="EC" id="1.15.1.1" evidence="5 10"/>
<evidence type="ECO:0000256" key="8">
    <source>
        <dbReference type="ARBA" id="ARBA00023014"/>
    </source>
</evidence>
<dbReference type="GO" id="GO:0042597">
    <property type="term" value="C:periplasmic space"/>
    <property type="evidence" value="ECO:0007669"/>
    <property type="project" value="UniProtKB-SubCell"/>
</dbReference>
<dbReference type="InterPro" id="IPR019832">
    <property type="entry name" value="Mn/Fe_SOD_C"/>
</dbReference>
<evidence type="ECO:0000256" key="7">
    <source>
        <dbReference type="ARBA" id="ARBA00023002"/>
    </source>
</evidence>
<dbReference type="InterPro" id="IPR019831">
    <property type="entry name" value="Mn/Fe_SOD_N"/>
</dbReference>
<protein>
    <recommendedName>
        <fullName evidence="5 10">Superoxide dismutase</fullName>
        <ecNumber evidence="5 10">1.15.1.1</ecNumber>
    </recommendedName>
</protein>
<comment type="subcellular location">
    <subcellularLocation>
        <location evidence="1">Periplasm</location>
    </subcellularLocation>
</comment>
<gene>
    <name evidence="14" type="ORF">Desaf_1043</name>
</gene>
<dbReference type="Pfam" id="PF10399">
    <property type="entry name" value="UCR_Fe-S_N"/>
    <property type="match status" value="1"/>
</dbReference>
<dbReference type="AlphaFoldDB" id="F3YWZ8"/>
<feature type="binding site" evidence="9">
    <location>
        <position position="202"/>
    </location>
    <ligand>
        <name>Mn(2+)</name>
        <dbReference type="ChEBI" id="CHEBI:29035"/>
    </ligand>
</feature>
<evidence type="ECO:0000256" key="1">
    <source>
        <dbReference type="ARBA" id="ARBA00004418"/>
    </source>
</evidence>